<gene>
    <name evidence="2" type="ORF">JOE57_002696</name>
</gene>
<feature type="transmembrane region" description="Helical" evidence="1">
    <location>
        <begin position="779"/>
        <end position="803"/>
    </location>
</feature>
<dbReference type="InterPro" id="IPR029044">
    <property type="entry name" value="Nucleotide-diphossugar_trans"/>
</dbReference>
<feature type="transmembrane region" description="Helical" evidence="1">
    <location>
        <begin position="747"/>
        <end position="767"/>
    </location>
</feature>
<evidence type="ECO:0000313" key="3">
    <source>
        <dbReference type="Proteomes" id="UP000704762"/>
    </source>
</evidence>
<dbReference type="RefSeq" id="WP_204918743.1">
    <property type="nucleotide sequence ID" value="NZ_BAAAQP010000003.1"/>
</dbReference>
<feature type="transmembrane region" description="Helical" evidence="1">
    <location>
        <begin position="550"/>
        <end position="570"/>
    </location>
</feature>
<comment type="caution">
    <text evidence="2">The sequence shown here is derived from an EMBL/GenBank/DDBJ whole genome shotgun (WGS) entry which is preliminary data.</text>
</comment>
<dbReference type="Pfam" id="PF13641">
    <property type="entry name" value="Glyco_tranf_2_3"/>
    <property type="match status" value="1"/>
</dbReference>
<dbReference type="InterPro" id="IPR050834">
    <property type="entry name" value="Glycosyltransf_2"/>
</dbReference>
<name>A0ABS2RL92_9ACTN</name>
<protein>
    <submittedName>
        <fullName evidence="2">GT2 family glycosyltransferase</fullName>
    </submittedName>
</protein>
<keyword evidence="1" id="KW-0812">Transmembrane</keyword>
<sequence>MAEQATVGKDLWAWAEFDDDETDVDISGCVVTAVLVTHDAAPWLPDTLAGIAALSHRPNRLVAIDNESTDQTRQLLDGAARVGLIDAVYTGSRTHGFGAAVQDALRQDRGHTRSAGQPADEWLWLLHDDAVPAPDTLDALLTHVCRDSSIDVTGPKLLLPKRRQLPQQISEVGISISGTGRRELYLEQGEIDQGQRDKPADRLAVSTCGMLVRFPVWQRLAGFDPMLPVFRDGVEFGWRAHLAGFRVMTTPAAEMVHRQVGRAGLRPDSAAGSRPGRTDRLLGMLVVAGHAPLAALPVVWLRLVWSCLVHAVGYLVGKVPGRALDELLALGSFLAHPGRIHELRAKVGSIEAPPGARDRVDALRPPWWSSLRVAVETVSAAVADRYHSVAGDSDSASLDELTGDDFSAVAEERRSSPWFSPVVIATGLAVVASLFAARRLFGSGSLTSPVLLPARSTAADAWSAFLAPIVGAPQLSSPPWLGLVAVGATLTAGHPEWLVTLLLCGIVPLSLLSAYPVVRRAVADGRVRLWVAATYALLPALLGGTNQGRLAMSIVAVSLPLLVLAGRALVLRRPRNPEAWRGGWGAGLVLVVLVAFEPSMMIMALLLGAIGAVTMLRTPRKVGRIGIALAVPLVVLAPWWPSLAAHWGRALAGPDSALDGAPAAPSPWALLLGRDLGSGLPPLWLTVTVFGVVWLVALVGLARRPRSRAVVAGWTVALVALMMAVLISRVVVTLPPVGTELRPWPGTYLLIAFGALLVAGGAGVDGLTDDLGSRSFSFVQPAVVMAGAAIALVSLVAAGWWIWAGLAGPVTRTSLTAIPPYVLNAQQSDLRVRTLAIDLTQDIGRYQVVADDQVRLGDADRGFTFGASTTARSQTEDVVIRLLAGTGDEEIAPELVNLGIGYIWVTGATPEERSLINNTPGLGTASGNRRGVVWQLEQPVGRVMLVDGDREIPVAGPAITVGASNQARELRISEPKDPRWSASFNGRPLRAVDPGSWQQVFEVPAAAGRVEFSLRSSGPGWVLVQGLLLVVVAVLAAPAVRRPEVRDPARSARRAATVIGAQPR</sequence>
<dbReference type="Gene3D" id="3.90.550.10">
    <property type="entry name" value="Spore Coat Polysaccharide Biosynthesis Protein SpsA, Chain A"/>
    <property type="match status" value="1"/>
</dbReference>
<proteinExistence type="predicted"/>
<dbReference type="EMBL" id="JAFBCF010000001">
    <property type="protein sequence ID" value="MBM7799775.1"/>
    <property type="molecule type" value="Genomic_DNA"/>
</dbReference>
<dbReference type="PANTHER" id="PTHR43685">
    <property type="entry name" value="GLYCOSYLTRANSFERASE"/>
    <property type="match status" value="1"/>
</dbReference>
<feature type="transmembrane region" description="Helical" evidence="1">
    <location>
        <begin position="683"/>
        <end position="702"/>
    </location>
</feature>
<accession>A0ABS2RL92</accession>
<feature type="transmembrane region" description="Helical" evidence="1">
    <location>
        <begin position="497"/>
        <end position="515"/>
    </location>
</feature>
<dbReference type="SUPFAM" id="SSF53448">
    <property type="entry name" value="Nucleotide-diphospho-sugar transferases"/>
    <property type="match status" value="1"/>
</dbReference>
<keyword evidence="1" id="KW-1133">Transmembrane helix</keyword>
<dbReference type="Proteomes" id="UP000704762">
    <property type="component" value="Unassembled WGS sequence"/>
</dbReference>
<feature type="transmembrane region" description="Helical" evidence="1">
    <location>
        <begin position="709"/>
        <end position="727"/>
    </location>
</feature>
<organism evidence="2 3">
    <name type="scientific">Microlunatus panaciterrae</name>
    <dbReference type="NCBI Taxonomy" id="400768"/>
    <lineage>
        <taxon>Bacteria</taxon>
        <taxon>Bacillati</taxon>
        <taxon>Actinomycetota</taxon>
        <taxon>Actinomycetes</taxon>
        <taxon>Propionibacteriales</taxon>
        <taxon>Propionibacteriaceae</taxon>
        <taxon>Microlunatus</taxon>
    </lineage>
</organism>
<keyword evidence="1" id="KW-0472">Membrane</keyword>
<keyword evidence="3" id="KW-1185">Reference proteome</keyword>
<dbReference type="PANTHER" id="PTHR43685:SF3">
    <property type="entry name" value="SLR2126 PROTEIN"/>
    <property type="match status" value="1"/>
</dbReference>
<evidence type="ECO:0000313" key="2">
    <source>
        <dbReference type="EMBL" id="MBM7799775.1"/>
    </source>
</evidence>
<reference evidence="2 3" key="1">
    <citation type="submission" date="2021-01" db="EMBL/GenBank/DDBJ databases">
        <title>Sequencing the genomes of 1000 actinobacteria strains.</title>
        <authorList>
            <person name="Klenk H.-P."/>
        </authorList>
    </citation>
    <scope>NUCLEOTIDE SEQUENCE [LARGE SCALE GENOMIC DNA]</scope>
    <source>
        <strain evidence="2 3">DSM 18662</strain>
    </source>
</reference>
<evidence type="ECO:0000256" key="1">
    <source>
        <dbReference type="SAM" id="Phobius"/>
    </source>
</evidence>
<feature type="transmembrane region" description="Helical" evidence="1">
    <location>
        <begin position="625"/>
        <end position="641"/>
    </location>
</feature>
<feature type="transmembrane region" description="Helical" evidence="1">
    <location>
        <begin position="1020"/>
        <end position="1040"/>
    </location>
</feature>
<feature type="transmembrane region" description="Helical" evidence="1">
    <location>
        <begin position="418"/>
        <end position="437"/>
    </location>
</feature>